<gene>
    <name evidence="1" type="ORF">KEC57_06475</name>
</gene>
<keyword evidence="2" id="KW-1185">Reference proteome</keyword>
<name>A0A9X1S3D4_9MICO</name>
<comment type="caution">
    <text evidence="1">The sequence shown here is derived from an EMBL/GenBank/DDBJ whole genome shotgun (WGS) entry which is preliminary data.</text>
</comment>
<dbReference type="AlphaFoldDB" id="A0A9X1S3D4"/>
<evidence type="ECO:0000313" key="2">
    <source>
        <dbReference type="Proteomes" id="UP001139354"/>
    </source>
</evidence>
<evidence type="ECO:0000313" key="1">
    <source>
        <dbReference type="EMBL" id="MCC2031828.1"/>
    </source>
</evidence>
<proteinExistence type="predicted"/>
<organism evidence="1 2">
    <name type="scientific">Microbacterium allomyrinae</name>
    <dbReference type="NCBI Taxonomy" id="2830666"/>
    <lineage>
        <taxon>Bacteria</taxon>
        <taxon>Bacillati</taxon>
        <taxon>Actinomycetota</taxon>
        <taxon>Actinomycetes</taxon>
        <taxon>Micrococcales</taxon>
        <taxon>Microbacteriaceae</taxon>
        <taxon>Microbacterium</taxon>
    </lineage>
</organism>
<accession>A0A9X1S3D4</accession>
<dbReference type="RefSeq" id="WP_229383760.1">
    <property type="nucleotide sequence ID" value="NZ_JAGTTN010000002.1"/>
</dbReference>
<dbReference type="Proteomes" id="UP001139354">
    <property type="component" value="Unassembled WGS sequence"/>
</dbReference>
<reference evidence="1" key="1">
    <citation type="submission" date="2021-04" db="EMBL/GenBank/DDBJ databases">
        <title>Microbacterium tenobrionis sp. nov. and Microbacterium allomyrinae sp. nov., isolated from larvae of Tenobrio molitor and Allomyrina dichotoma, respectively.</title>
        <authorList>
            <person name="Lee S.D."/>
        </authorList>
    </citation>
    <scope>NUCLEOTIDE SEQUENCE</scope>
    <source>
        <strain evidence="1">BWT-G7</strain>
    </source>
</reference>
<protein>
    <submittedName>
        <fullName evidence="1">Uncharacterized protein</fullName>
    </submittedName>
</protein>
<dbReference type="EMBL" id="JAGTTN010000002">
    <property type="protein sequence ID" value="MCC2031828.1"/>
    <property type="molecule type" value="Genomic_DNA"/>
</dbReference>
<sequence>MTAQVKVNLRGLNQLMRSEPVQAIVDAEGRRIAAAAGPDFEYKPLPHRWMARGFVQPANARGAREQARNAVLERAIS</sequence>